<evidence type="ECO:0000256" key="2">
    <source>
        <dbReference type="ARBA" id="ARBA00005097"/>
    </source>
</evidence>
<dbReference type="CDD" id="cd02316">
    <property type="entry name" value="VcASADH2_like_N"/>
    <property type="match status" value="1"/>
</dbReference>
<comment type="subunit">
    <text evidence="4">Homodimer.</text>
</comment>
<dbReference type="NCBIfam" id="TIGR01296">
    <property type="entry name" value="asd_B"/>
    <property type="match status" value="1"/>
</dbReference>
<organism evidence="15">
    <name type="scientific">bioreactor metagenome</name>
    <dbReference type="NCBI Taxonomy" id="1076179"/>
    <lineage>
        <taxon>unclassified sequences</taxon>
        <taxon>metagenomes</taxon>
        <taxon>ecological metagenomes</taxon>
    </lineage>
</organism>
<dbReference type="NCBIfam" id="NF011456">
    <property type="entry name" value="PRK14874.1"/>
    <property type="match status" value="1"/>
</dbReference>
<dbReference type="SUPFAM" id="SSF55347">
    <property type="entry name" value="Glyceraldehyde-3-phosphate dehydrogenase-like, C-terminal domain"/>
    <property type="match status" value="1"/>
</dbReference>
<comment type="catalytic activity">
    <reaction evidence="13">
        <text>L-aspartate 4-semialdehyde + phosphate + NADP(+) = 4-phospho-L-aspartate + NADPH + H(+)</text>
        <dbReference type="Rhea" id="RHEA:24284"/>
        <dbReference type="ChEBI" id="CHEBI:15378"/>
        <dbReference type="ChEBI" id="CHEBI:43474"/>
        <dbReference type="ChEBI" id="CHEBI:57535"/>
        <dbReference type="ChEBI" id="CHEBI:57783"/>
        <dbReference type="ChEBI" id="CHEBI:58349"/>
        <dbReference type="ChEBI" id="CHEBI:537519"/>
        <dbReference type="EC" id="1.2.1.11"/>
    </reaction>
</comment>
<dbReference type="SUPFAM" id="SSF51735">
    <property type="entry name" value="NAD(P)-binding Rossmann-fold domains"/>
    <property type="match status" value="1"/>
</dbReference>
<dbReference type="InterPro" id="IPR012280">
    <property type="entry name" value="Semialdhyde_DH_dimer_dom"/>
</dbReference>
<dbReference type="PANTHER" id="PTHR46278:SF2">
    <property type="entry name" value="ASPARTATE-SEMIALDEHYDE DEHYDROGENASE"/>
    <property type="match status" value="1"/>
</dbReference>
<dbReference type="AlphaFoldDB" id="A0A644T1Z0"/>
<dbReference type="SMART" id="SM00859">
    <property type="entry name" value="Semialdhyde_dh"/>
    <property type="match status" value="1"/>
</dbReference>
<comment type="pathway">
    <text evidence="1">Amino-acid biosynthesis; L-methionine biosynthesis via de novo pathway; L-homoserine from L-aspartate: step 2/3.</text>
</comment>
<proteinExistence type="inferred from homology"/>
<reference evidence="15" key="1">
    <citation type="submission" date="2019-08" db="EMBL/GenBank/DDBJ databases">
        <authorList>
            <person name="Kucharzyk K."/>
            <person name="Murdoch R.W."/>
            <person name="Higgins S."/>
            <person name="Loffler F."/>
        </authorList>
    </citation>
    <scope>NUCLEOTIDE SEQUENCE</scope>
</reference>
<dbReference type="GO" id="GO:0050661">
    <property type="term" value="F:NADP binding"/>
    <property type="evidence" value="ECO:0007669"/>
    <property type="project" value="InterPro"/>
</dbReference>
<feature type="domain" description="Semialdehyde dehydrogenase NAD-binding" evidence="14">
    <location>
        <begin position="38"/>
        <end position="153"/>
    </location>
</feature>
<evidence type="ECO:0000256" key="5">
    <source>
        <dbReference type="ARBA" id="ARBA00013120"/>
    </source>
</evidence>
<dbReference type="EC" id="1.2.1.11" evidence="5"/>
<dbReference type="PIRSF" id="PIRSF000148">
    <property type="entry name" value="ASA_dh"/>
    <property type="match status" value="1"/>
</dbReference>
<sequence length="380" mass="41967">MPFTFAFLPGIVRAHLFGGIEPPPIAQGERNTMSKKLTVAVVGATGAVGREMLKTLHERDFPATEIRAFASARSAGTKVPYGDKELTVQELKEDVFEGIDLAIFSAGGSTSQKFAPHAAKAGCVVVDNSAAWRMDDRCPLVVPEVNAHALEGHNGIIANPNCSTIQMLVVLKPLHDAVKIKRVVVSTYQAVSGTGQKGIEELERQVRDLFNGRDPECNTYPYRIAFNALPHIDVFLDNDYTKEEMKMVHETVKIFEDPSVKVTATCVRVPVFYCHAESVNIETEKKLTAKDARVMLSQAPGVRVVDNPRELMYPMPSYCVGEDETYVGRIREDETIDNGLNLWIVADNVRKGAALNAVQIGEELIKRDLLRVTDKNVFLK</sequence>
<dbReference type="HAMAP" id="MF_02121">
    <property type="entry name" value="ASADH"/>
    <property type="match status" value="1"/>
</dbReference>
<protein>
    <recommendedName>
        <fullName evidence="5">aspartate-semialdehyde dehydrogenase</fullName>
        <ecNumber evidence="5">1.2.1.11</ecNumber>
    </recommendedName>
</protein>
<evidence type="ECO:0000256" key="1">
    <source>
        <dbReference type="ARBA" id="ARBA00005021"/>
    </source>
</evidence>
<comment type="pathway">
    <text evidence="2">Amino-acid biosynthesis; L-threonine biosynthesis; L-threonine from L-aspartate: step 2/5.</text>
</comment>
<dbReference type="GO" id="GO:0051287">
    <property type="term" value="F:NAD binding"/>
    <property type="evidence" value="ECO:0007669"/>
    <property type="project" value="InterPro"/>
</dbReference>
<dbReference type="PANTHER" id="PTHR46278">
    <property type="entry name" value="DEHYDROGENASE, PUTATIVE-RELATED"/>
    <property type="match status" value="1"/>
</dbReference>
<dbReference type="GO" id="GO:0019877">
    <property type="term" value="P:diaminopimelate biosynthetic process"/>
    <property type="evidence" value="ECO:0007669"/>
    <property type="project" value="UniProtKB-KW"/>
</dbReference>
<dbReference type="InterPro" id="IPR000534">
    <property type="entry name" value="Semialdehyde_DH_NAD-bd"/>
</dbReference>
<dbReference type="GO" id="GO:0009089">
    <property type="term" value="P:lysine biosynthetic process via diaminopimelate"/>
    <property type="evidence" value="ECO:0007669"/>
    <property type="project" value="UniProtKB-UniPathway"/>
</dbReference>
<evidence type="ECO:0000259" key="14">
    <source>
        <dbReference type="SMART" id="SM00859"/>
    </source>
</evidence>
<dbReference type="GO" id="GO:0004073">
    <property type="term" value="F:aspartate-semialdehyde dehydrogenase activity"/>
    <property type="evidence" value="ECO:0007669"/>
    <property type="project" value="UniProtKB-EC"/>
</dbReference>
<name>A0A644T1Z0_9ZZZZ</name>
<evidence type="ECO:0000256" key="10">
    <source>
        <dbReference type="ARBA" id="ARBA00023002"/>
    </source>
</evidence>
<evidence type="ECO:0000256" key="9">
    <source>
        <dbReference type="ARBA" id="ARBA00022915"/>
    </source>
</evidence>
<dbReference type="Pfam" id="PF01118">
    <property type="entry name" value="Semialdhyde_dh"/>
    <property type="match status" value="1"/>
</dbReference>
<evidence type="ECO:0000256" key="13">
    <source>
        <dbReference type="ARBA" id="ARBA00047891"/>
    </source>
</evidence>
<dbReference type="UniPathway" id="UPA00050">
    <property type="reaction ID" value="UER00463"/>
</dbReference>
<keyword evidence="11" id="KW-0457">Lysine biosynthesis</keyword>
<keyword evidence="6" id="KW-0028">Amino-acid biosynthesis</keyword>
<dbReference type="InterPro" id="IPR005986">
    <property type="entry name" value="Asp_semialdehyde_DH_beta"/>
</dbReference>
<dbReference type="Gene3D" id="3.40.50.720">
    <property type="entry name" value="NAD(P)-binding Rossmann-like Domain"/>
    <property type="match status" value="1"/>
</dbReference>
<dbReference type="GO" id="GO:0009086">
    <property type="term" value="P:methionine biosynthetic process"/>
    <property type="evidence" value="ECO:0007669"/>
    <property type="project" value="UniProtKB-KW"/>
</dbReference>
<evidence type="ECO:0000313" key="15">
    <source>
        <dbReference type="EMBL" id="MPL60222.1"/>
    </source>
</evidence>
<dbReference type="InterPro" id="IPR012080">
    <property type="entry name" value="Asp_semialdehyde_DH"/>
</dbReference>
<evidence type="ECO:0000256" key="11">
    <source>
        <dbReference type="ARBA" id="ARBA00023154"/>
    </source>
</evidence>
<keyword evidence="8" id="KW-0521">NADP</keyword>
<evidence type="ECO:0000256" key="7">
    <source>
        <dbReference type="ARBA" id="ARBA00022697"/>
    </source>
</evidence>
<evidence type="ECO:0000256" key="8">
    <source>
        <dbReference type="ARBA" id="ARBA00022857"/>
    </source>
</evidence>
<evidence type="ECO:0000256" key="3">
    <source>
        <dbReference type="ARBA" id="ARBA00010584"/>
    </source>
</evidence>
<dbReference type="GO" id="GO:0009097">
    <property type="term" value="P:isoleucine biosynthetic process"/>
    <property type="evidence" value="ECO:0007669"/>
    <property type="project" value="InterPro"/>
</dbReference>
<keyword evidence="12" id="KW-0486">Methionine biosynthesis</keyword>
<dbReference type="EMBL" id="VSSQ01000011">
    <property type="protein sequence ID" value="MPL60222.1"/>
    <property type="molecule type" value="Genomic_DNA"/>
</dbReference>
<gene>
    <name evidence="15" type="primary">asd_2</name>
    <name evidence="15" type="ORF">SDC9_05780</name>
</gene>
<comment type="caution">
    <text evidence="15">The sequence shown here is derived from an EMBL/GenBank/DDBJ whole genome shotgun (WGS) entry which is preliminary data.</text>
</comment>
<evidence type="ECO:0000256" key="4">
    <source>
        <dbReference type="ARBA" id="ARBA00011738"/>
    </source>
</evidence>
<dbReference type="InterPro" id="IPR036291">
    <property type="entry name" value="NAD(P)-bd_dom_sf"/>
</dbReference>
<dbReference type="GO" id="GO:0046983">
    <property type="term" value="F:protein dimerization activity"/>
    <property type="evidence" value="ECO:0007669"/>
    <property type="project" value="InterPro"/>
</dbReference>
<dbReference type="CDD" id="cd18131">
    <property type="entry name" value="ASADH_C_bac_euk_like"/>
    <property type="match status" value="1"/>
</dbReference>
<evidence type="ECO:0000256" key="12">
    <source>
        <dbReference type="ARBA" id="ARBA00023167"/>
    </source>
</evidence>
<keyword evidence="9" id="KW-0220">Diaminopimelate biosynthesis</keyword>
<dbReference type="GO" id="GO:0009088">
    <property type="term" value="P:threonine biosynthetic process"/>
    <property type="evidence" value="ECO:0007669"/>
    <property type="project" value="UniProtKB-UniPathway"/>
</dbReference>
<dbReference type="UniPathway" id="UPA00051">
    <property type="reaction ID" value="UER00464"/>
</dbReference>
<keyword evidence="10 15" id="KW-0560">Oxidoreductase</keyword>
<accession>A0A644T1Z0</accession>
<keyword evidence="7" id="KW-0791">Threonine biosynthesis</keyword>
<evidence type="ECO:0000256" key="6">
    <source>
        <dbReference type="ARBA" id="ARBA00022605"/>
    </source>
</evidence>
<comment type="similarity">
    <text evidence="3">Belongs to the aspartate-semialdehyde dehydrogenase family.</text>
</comment>
<dbReference type="UniPathway" id="UPA00034">
    <property type="reaction ID" value="UER00016"/>
</dbReference>
<dbReference type="Gene3D" id="3.30.360.10">
    <property type="entry name" value="Dihydrodipicolinate Reductase, domain 2"/>
    <property type="match status" value="1"/>
</dbReference>
<dbReference type="Pfam" id="PF02774">
    <property type="entry name" value="Semialdhyde_dhC"/>
    <property type="match status" value="1"/>
</dbReference>